<dbReference type="GO" id="GO:0003677">
    <property type="term" value="F:DNA binding"/>
    <property type="evidence" value="ECO:0007669"/>
    <property type="project" value="InterPro"/>
</dbReference>
<dbReference type="PANTHER" id="PTHR43133:SF46">
    <property type="entry name" value="RNA POLYMERASE SIGMA-70 FACTOR ECF SUBFAMILY"/>
    <property type="match status" value="1"/>
</dbReference>
<dbReference type="STRING" id="573321.SAMN04488505_10747"/>
<evidence type="ECO:0000259" key="5">
    <source>
        <dbReference type="Pfam" id="PF04542"/>
    </source>
</evidence>
<dbReference type="InterPro" id="IPR013324">
    <property type="entry name" value="RNA_pol_sigma_r3/r4-like"/>
</dbReference>
<dbReference type="NCBIfam" id="TIGR02937">
    <property type="entry name" value="sigma70-ECF"/>
    <property type="match status" value="1"/>
</dbReference>
<evidence type="ECO:0000256" key="1">
    <source>
        <dbReference type="ARBA" id="ARBA00010641"/>
    </source>
</evidence>
<keyword evidence="8" id="KW-1185">Reference proteome</keyword>
<organism evidence="7 8">
    <name type="scientific">Chitinophaga rupis</name>
    <dbReference type="NCBI Taxonomy" id="573321"/>
    <lineage>
        <taxon>Bacteria</taxon>
        <taxon>Pseudomonadati</taxon>
        <taxon>Bacteroidota</taxon>
        <taxon>Chitinophagia</taxon>
        <taxon>Chitinophagales</taxon>
        <taxon>Chitinophagaceae</taxon>
        <taxon>Chitinophaga</taxon>
    </lineage>
</organism>
<evidence type="ECO:0000313" key="7">
    <source>
        <dbReference type="EMBL" id="SEM91982.1"/>
    </source>
</evidence>
<feature type="domain" description="RNA polymerase sigma-70 region 2" evidence="5">
    <location>
        <begin position="26"/>
        <end position="89"/>
    </location>
</feature>
<dbReference type="NCBIfam" id="TIGR02985">
    <property type="entry name" value="Sig70_bacteroi1"/>
    <property type="match status" value="1"/>
</dbReference>
<evidence type="ECO:0000313" key="8">
    <source>
        <dbReference type="Proteomes" id="UP000198984"/>
    </source>
</evidence>
<dbReference type="OrthoDB" id="659361at2"/>
<dbReference type="Pfam" id="PF04542">
    <property type="entry name" value="Sigma70_r2"/>
    <property type="match status" value="1"/>
</dbReference>
<keyword evidence="2" id="KW-0805">Transcription regulation</keyword>
<dbReference type="InterPro" id="IPR036388">
    <property type="entry name" value="WH-like_DNA-bd_sf"/>
</dbReference>
<dbReference type="InterPro" id="IPR013249">
    <property type="entry name" value="RNA_pol_sigma70_r4_t2"/>
</dbReference>
<accession>A0A1H8CAK1</accession>
<proteinExistence type="inferred from homology"/>
<feature type="domain" description="RNA polymerase sigma factor 70 region 4 type 2" evidence="6">
    <location>
        <begin position="124"/>
        <end position="174"/>
    </location>
</feature>
<dbReference type="InterPro" id="IPR014284">
    <property type="entry name" value="RNA_pol_sigma-70_dom"/>
</dbReference>
<dbReference type="InterPro" id="IPR014327">
    <property type="entry name" value="RNA_pol_sigma70_bacteroid"/>
</dbReference>
<dbReference type="InterPro" id="IPR013325">
    <property type="entry name" value="RNA_pol_sigma_r2"/>
</dbReference>
<dbReference type="SUPFAM" id="SSF88659">
    <property type="entry name" value="Sigma3 and sigma4 domains of RNA polymerase sigma factors"/>
    <property type="match status" value="1"/>
</dbReference>
<dbReference type="Proteomes" id="UP000198984">
    <property type="component" value="Unassembled WGS sequence"/>
</dbReference>
<evidence type="ECO:0000256" key="2">
    <source>
        <dbReference type="ARBA" id="ARBA00023015"/>
    </source>
</evidence>
<gene>
    <name evidence="7" type="ORF">SAMN04488505_10747</name>
</gene>
<dbReference type="SUPFAM" id="SSF88946">
    <property type="entry name" value="Sigma2 domain of RNA polymerase sigma factors"/>
    <property type="match status" value="1"/>
</dbReference>
<evidence type="ECO:0000259" key="6">
    <source>
        <dbReference type="Pfam" id="PF08281"/>
    </source>
</evidence>
<dbReference type="InterPro" id="IPR039425">
    <property type="entry name" value="RNA_pol_sigma-70-like"/>
</dbReference>
<dbReference type="GO" id="GO:0006352">
    <property type="term" value="P:DNA-templated transcription initiation"/>
    <property type="evidence" value="ECO:0007669"/>
    <property type="project" value="InterPro"/>
</dbReference>
<evidence type="ECO:0000256" key="4">
    <source>
        <dbReference type="ARBA" id="ARBA00023163"/>
    </source>
</evidence>
<dbReference type="Gene3D" id="1.10.1740.10">
    <property type="match status" value="1"/>
</dbReference>
<dbReference type="Pfam" id="PF08281">
    <property type="entry name" value="Sigma70_r4_2"/>
    <property type="match status" value="1"/>
</dbReference>
<keyword evidence="4" id="KW-0804">Transcription</keyword>
<dbReference type="InterPro" id="IPR007627">
    <property type="entry name" value="RNA_pol_sigma70_r2"/>
</dbReference>
<evidence type="ECO:0000256" key="3">
    <source>
        <dbReference type="ARBA" id="ARBA00023082"/>
    </source>
</evidence>
<dbReference type="GO" id="GO:0016987">
    <property type="term" value="F:sigma factor activity"/>
    <property type="evidence" value="ECO:0007669"/>
    <property type="project" value="UniProtKB-KW"/>
</dbReference>
<comment type="similarity">
    <text evidence="1">Belongs to the sigma-70 factor family. ECF subfamily.</text>
</comment>
<dbReference type="PANTHER" id="PTHR43133">
    <property type="entry name" value="RNA POLYMERASE ECF-TYPE SIGMA FACTO"/>
    <property type="match status" value="1"/>
</dbReference>
<name>A0A1H8CAK1_9BACT</name>
<reference evidence="7 8" key="1">
    <citation type="submission" date="2016-10" db="EMBL/GenBank/DDBJ databases">
        <authorList>
            <person name="de Groot N.N."/>
        </authorList>
    </citation>
    <scope>NUCLEOTIDE SEQUENCE [LARGE SCALE GENOMIC DNA]</scope>
    <source>
        <strain evidence="7 8">DSM 21039</strain>
    </source>
</reference>
<sequence>MSEKSTIADLQQKIALYEDMNAYRQLYELLNERLFWFVFSFVKSKEAAEEIVSDVFIKLWKIRDELPSIRNLQVFLYVIARNYSLNYIIKEYKYPHVSLDEIQLDVSTPINPEELYISTEMSGKINKAIAELPAQCRLIFRMVREDGLKHKEVADILNLSKTTIRNQLVIAVRKIAQAIRPHLEPVAAKQRYGQ</sequence>
<keyword evidence="3" id="KW-0731">Sigma factor</keyword>
<dbReference type="Gene3D" id="1.10.10.10">
    <property type="entry name" value="Winged helix-like DNA-binding domain superfamily/Winged helix DNA-binding domain"/>
    <property type="match status" value="1"/>
</dbReference>
<dbReference type="EMBL" id="FOBB01000007">
    <property type="protein sequence ID" value="SEM91982.1"/>
    <property type="molecule type" value="Genomic_DNA"/>
</dbReference>
<protein>
    <submittedName>
        <fullName evidence="7">RNA polymerase sigma-70 factor, ECF subfamily</fullName>
    </submittedName>
</protein>
<dbReference type="AlphaFoldDB" id="A0A1H8CAK1"/>